<dbReference type="Proteomes" id="UP000594030">
    <property type="component" value="Segment"/>
</dbReference>
<sequence length="63" mass="7353">MGKRNNLEKVIDTLRREQSRARELSSHSATNGEFYFYDSIAEHLGEVIHEVARINDLLSYERS</sequence>
<dbReference type="GeneID" id="65129435"/>
<proteinExistence type="predicted"/>
<organism evidence="1 2">
    <name type="scientific">uncultured phage cr108_1</name>
    <dbReference type="NCBI Taxonomy" id="2772069"/>
    <lineage>
        <taxon>Viruses</taxon>
        <taxon>Duplodnaviria</taxon>
        <taxon>Heunggongvirae</taxon>
        <taxon>Uroviricota</taxon>
        <taxon>Caudoviricetes</taxon>
        <taxon>Crassvirales</taxon>
        <taxon>Steigviridae</taxon>
        <taxon>Asinivirinae</taxon>
        <taxon>Pipoluvirus</taxon>
        <taxon>Pipoluvirus rarus</taxon>
    </lineage>
</organism>
<dbReference type="EMBL" id="MT774385">
    <property type="protein sequence ID" value="QOR58943.1"/>
    <property type="molecule type" value="Genomic_DNA"/>
</dbReference>
<name>A0A7M1RWY2_9CAUD</name>
<protein>
    <submittedName>
        <fullName evidence="1">Uncharacterized protein</fullName>
    </submittedName>
</protein>
<reference evidence="1 2" key="1">
    <citation type="submission" date="2020-07" db="EMBL/GenBank/DDBJ databases">
        <title>Taxonomic proposal: Crassvirales, a new order of highly abundant and diverse bacterial viruses.</title>
        <authorList>
            <person name="Shkoporov A.N."/>
            <person name="Stockdale S.R."/>
            <person name="Guerin E."/>
            <person name="Ross R.P."/>
            <person name="Hill C."/>
        </authorList>
    </citation>
    <scope>NUCLEOTIDE SEQUENCE [LARGE SCALE GENOMIC DNA]</scope>
</reference>
<accession>A0A7M1RWY2</accession>
<evidence type="ECO:0000313" key="2">
    <source>
        <dbReference type="Proteomes" id="UP000594030"/>
    </source>
</evidence>
<dbReference type="RefSeq" id="YP_010111101.1">
    <property type="nucleotide sequence ID" value="NC_055878.1"/>
</dbReference>
<keyword evidence="2" id="KW-1185">Reference proteome</keyword>
<evidence type="ECO:0000313" key="1">
    <source>
        <dbReference type="EMBL" id="QOR58943.1"/>
    </source>
</evidence>
<dbReference type="KEGG" id="vg:65129435"/>